<evidence type="ECO:0000256" key="1">
    <source>
        <dbReference type="ARBA" id="ARBA00001947"/>
    </source>
</evidence>
<protein>
    <submittedName>
        <fullName evidence="6">Succinylglutamate desuccinylase/aspartoacylase family protein</fullName>
    </submittedName>
</protein>
<dbReference type="GO" id="GO:0046872">
    <property type="term" value="F:metal ion binding"/>
    <property type="evidence" value="ECO:0007669"/>
    <property type="project" value="UniProtKB-KW"/>
</dbReference>
<dbReference type="AlphaFoldDB" id="A0ABD5NSK3"/>
<proteinExistence type="predicted"/>
<dbReference type="PANTHER" id="PTHR15162">
    <property type="entry name" value="ASPARTOACYLASE"/>
    <property type="match status" value="1"/>
</dbReference>
<dbReference type="Pfam" id="PF24827">
    <property type="entry name" value="AstE_AspA_cat"/>
    <property type="match status" value="1"/>
</dbReference>
<dbReference type="SUPFAM" id="SSF53187">
    <property type="entry name" value="Zn-dependent exopeptidases"/>
    <property type="match status" value="1"/>
</dbReference>
<comment type="caution">
    <text evidence="6">The sequence shown here is derived from an EMBL/GenBank/DDBJ whole genome shotgun (WGS) entry which is preliminary data.</text>
</comment>
<dbReference type="Proteomes" id="UP001595846">
    <property type="component" value="Unassembled WGS sequence"/>
</dbReference>
<evidence type="ECO:0000313" key="7">
    <source>
        <dbReference type="Proteomes" id="UP001595846"/>
    </source>
</evidence>
<evidence type="ECO:0000259" key="5">
    <source>
        <dbReference type="Pfam" id="PF24827"/>
    </source>
</evidence>
<evidence type="ECO:0000313" key="6">
    <source>
        <dbReference type="EMBL" id="MFC3959958.1"/>
    </source>
</evidence>
<dbReference type="InterPro" id="IPR050178">
    <property type="entry name" value="AspA/AstE_fam"/>
</dbReference>
<gene>
    <name evidence="6" type="ORF">ACFOUR_16480</name>
</gene>
<name>A0ABD5NSK3_9EURY</name>
<keyword evidence="7" id="KW-1185">Reference proteome</keyword>
<dbReference type="Gene3D" id="3.40.630.10">
    <property type="entry name" value="Zn peptidases"/>
    <property type="match status" value="1"/>
</dbReference>
<organism evidence="6 7">
    <name type="scientific">Halovivax cerinus</name>
    <dbReference type="NCBI Taxonomy" id="1487865"/>
    <lineage>
        <taxon>Archaea</taxon>
        <taxon>Methanobacteriati</taxon>
        <taxon>Methanobacteriota</taxon>
        <taxon>Stenosarchaea group</taxon>
        <taxon>Halobacteria</taxon>
        <taxon>Halobacteriales</taxon>
        <taxon>Natrialbaceae</taxon>
        <taxon>Halovivax</taxon>
    </lineage>
</organism>
<keyword evidence="4" id="KW-0862">Zinc</keyword>
<evidence type="ECO:0000256" key="3">
    <source>
        <dbReference type="ARBA" id="ARBA00022801"/>
    </source>
</evidence>
<reference evidence="6 7" key="1">
    <citation type="journal article" date="2019" name="Int. J. Syst. Evol. Microbiol.">
        <title>The Global Catalogue of Microorganisms (GCM) 10K type strain sequencing project: providing services to taxonomists for standard genome sequencing and annotation.</title>
        <authorList>
            <consortium name="The Broad Institute Genomics Platform"/>
            <consortium name="The Broad Institute Genome Sequencing Center for Infectious Disease"/>
            <person name="Wu L."/>
            <person name="Ma J."/>
        </authorList>
    </citation>
    <scope>NUCLEOTIDE SEQUENCE [LARGE SCALE GENOMIC DNA]</scope>
    <source>
        <strain evidence="6 7">IBRC-M 10256</strain>
    </source>
</reference>
<dbReference type="GeneID" id="73904274"/>
<accession>A0ABD5NSK3</accession>
<dbReference type="GO" id="GO:0016787">
    <property type="term" value="F:hydrolase activity"/>
    <property type="evidence" value="ECO:0007669"/>
    <property type="project" value="UniProtKB-KW"/>
</dbReference>
<sequence length="264" mass="28063">MRVEQLGTGTPSIAIVGGIHGDEPCGVTAIERLISEAPPVTEPVKLVVANELAIERGVRYVDEDLNRAFPGDPDAGTHEGQLASRLSTELADTIVFSMHSTRSHAEPFAVVDGLTGTARRLCSQLSIGALVETGPLAEGRLFTGAETIEVECGLQGTETAAENAARLVHEFLTATGALPGTTIQHRVPVYRLIDTISKNAADRYEVFVDNFERVESGAQFAAADGEARVAEEPFYPVLLSADGYEDVFGYSAKKLTDLVPAQGP</sequence>
<dbReference type="InterPro" id="IPR055438">
    <property type="entry name" value="AstE_AspA_cat"/>
</dbReference>
<dbReference type="PANTHER" id="PTHR15162:SF7">
    <property type="entry name" value="SUCCINYLGLUTAMATE DESUCCINYLASE"/>
    <property type="match status" value="1"/>
</dbReference>
<dbReference type="RefSeq" id="WP_256531527.1">
    <property type="nucleotide sequence ID" value="NZ_CP101824.1"/>
</dbReference>
<keyword evidence="2" id="KW-0479">Metal-binding</keyword>
<evidence type="ECO:0000256" key="2">
    <source>
        <dbReference type="ARBA" id="ARBA00022723"/>
    </source>
</evidence>
<feature type="domain" description="Succinylglutamate desuccinylase/Aspartoacylase catalytic" evidence="5">
    <location>
        <begin position="10"/>
        <end position="131"/>
    </location>
</feature>
<comment type="cofactor">
    <cofactor evidence="1">
        <name>Zn(2+)</name>
        <dbReference type="ChEBI" id="CHEBI:29105"/>
    </cofactor>
</comment>
<keyword evidence="3" id="KW-0378">Hydrolase</keyword>
<dbReference type="EMBL" id="JBHSAQ010000014">
    <property type="protein sequence ID" value="MFC3959958.1"/>
    <property type="molecule type" value="Genomic_DNA"/>
</dbReference>
<evidence type="ECO:0000256" key="4">
    <source>
        <dbReference type="ARBA" id="ARBA00022833"/>
    </source>
</evidence>